<feature type="domain" description="BioF2-like acetyltransferase" evidence="7">
    <location>
        <begin position="8"/>
        <end position="117"/>
    </location>
</feature>
<protein>
    <recommendedName>
        <fullName evidence="7">BioF2-like acetyltransferase domain-containing protein</fullName>
    </recommendedName>
</protein>
<gene>
    <name evidence="8" type="ORF">C462_08100</name>
</gene>
<dbReference type="PANTHER" id="PTHR36174">
    <property type="entry name" value="LIPID II:GLYCINE GLYCYLTRANSFERASE"/>
    <property type="match status" value="1"/>
</dbReference>
<evidence type="ECO:0000256" key="1">
    <source>
        <dbReference type="ARBA" id="ARBA00009943"/>
    </source>
</evidence>
<evidence type="ECO:0000256" key="4">
    <source>
        <dbReference type="ARBA" id="ARBA00022984"/>
    </source>
</evidence>
<comment type="similarity">
    <text evidence="1">Belongs to the FemABX family.</text>
</comment>
<dbReference type="InterPro" id="IPR050644">
    <property type="entry name" value="PG_Glycine_Bridge_Synth"/>
</dbReference>
<evidence type="ECO:0000256" key="2">
    <source>
        <dbReference type="ARBA" id="ARBA00022679"/>
    </source>
</evidence>
<dbReference type="GO" id="GO:0071555">
    <property type="term" value="P:cell wall organization"/>
    <property type="evidence" value="ECO:0007669"/>
    <property type="project" value="UniProtKB-KW"/>
</dbReference>
<evidence type="ECO:0000313" key="9">
    <source>
        <dbReference type="Proteomes" id="UP000011528"/>
    </source>
</evidence>
<dbReference type="InterPro" id="IPR016181">
    <property type="entry name" value="Acyl_CoA_acyltransferase"/>
</dbReference>
<evidence type="ECO:0000256" key="5">
    <source>
        <dbReference type="ARBA" id="ARBA00023315"/>
    </source>
</evidence>
<dbReference type="InterPro" id="IPR038740">
    <property type="entry name" value="BioF2-like_GNAT_dom"/>
</dbReference>
<dbReference type="PROSITE" id="PS51191">
    <property type="entry name" value="FEMABX"/>
    <property type="match status" value="1"/>
</dbReference>
<keyword evidence="2" id="KW-0808">Transferase</keyword>
<sequence length="159" mass="18714">MYSEEITTEVLEEFYRGYEATMDRVESEPYSFRFFEELADNLEDSLLLIAADVDGDTVGRHLCIVDDVRGTVNYEFASVFEENFDYYPSDLMHEYAIKWAQERDYDKYDLGPTPSDFEDGLFNYKEQYGGSVVPLLVWERGTSPLWSLYETMRSVYKRV</sequence>
<dbReference type="PANTHER" id="PTHR36174:SF1">
    <property type="entry name" value="LIPID II:GLYCINE GLYCYLTRANSFERASE"/>
    <property type="match status" value="1"/>
</dbReference>
<organism evidence="8 9">
    <name type="scientific">Halorubrum distributum JCM 13916</name>
    <dbReference type="NCBI Taxonomy" id="1230455"/>
    <lineage>
        <taxon>Archaea</taxon>
        <taxon>Methanobacteriati</taxon>
        <taxon>Methanobacteriota</taxon>
        <taxon>Stenosarchaea group</taxon>
        <taxon>Halobacteria</taxon>
        <taxon>Halobacteriales</taxon>
        <taxon>Haloferacaceae</taxon>
        <taxon>Halorubrum</taxon>
        <taxon>Halorubrum distributum group</taxon>
    </lineage>
</organism>
<dbReference type="AlphaFoldDB" id="M0PLY2"/>
<dbReference type="EMBL" id="AOJJ01000057">
    <property type="protein sequence ID" value="EMA71066.1"/>
    <property type="molecule type" value="Genomic_DNA"/>
</dbReference>
<comment type="caution">
    <text evidence="8">The sequence shown here is derived from an EMBL/GenBank/DDBJ whole genome shotgun (WGS) entry which is preliminary data.</text>
</comment>
<dbReference type="Gene3D" id="3.40.630.30">
    <property type="match status" value="1"/>
</dbReference>
<dbReference type="GO" id="GO:0044038">
    <property type="term" value="P:cell wall macromolecule biosynthetic process"/>
    <property type="evidence" value="ECO:0007669"/>
    <property type="project" value="InterPro"/>
</dbReference>
<evidence type="ECO:0000256" key="6">
    <source>
        <dbReference type="ARBA" id="ARBA00023316"/>
    </source>
</evidence>
<keyword evidence="4" id="KW-0573">Peptidoglycan synthesis</keyword>
<evidence type="ECO:0000256" key="3">
    <source>
        <dbReference type="ARBA" id="ARBA00022960"/>
    </source>
</evidence>
<keyword evidence="6" id="KW-0961">Cell wall biogenesis/degradation</keyword>
<evidence type="ECO:0000259" key="7">
    <source>
        <dbReference type="Pfam" id="PF13480"/>
    </source>
</evidence>
<dbReference type="Proteomes" id="UP000011528">
    <property type="component" value="Unassembled WGS sequence"/>
</dbReference>
<proteinExistence type="inferred from homology"/>
<dbReference type="GO" id="GO:0016755">
    <property type="term" value="F:aminoacyltransferase activity"/>
    <property type="evidence" value="ECO:0007669"/>
    <property type="project" value="InterPro"/>
</dbReference>
<name>M0PLY2_9EURY</name>
<dbReference type="GO" id="GO:0008360">
    <property type="term" value="P:regulation of cell shape"/>
    <property type="evidence" value="ECO:0007669"/>
    <property type="project" value="UniProtKB-KW"/>
</dbReference>
<dbReference type="PATRIC" id="fig|1230455.3.peg.1554"/>
<dbReference type="SUPFAM" id="SSF55729">
    <property type="entry name" value="Acyl-CoA N-acyltransferases (Nat)"/>
    <property type="match status" value="1"/>
</dbReference>
<evidence type="ECO:0000313" key="8">
    <source>
        <dbReference type="EMBL" id="EMA71066.1"/>
    </source>
</evidence>
<keyword evidence="5" id="KW-0012">Acyltransferase</keyword>
<accession>M0PLY2</accession>
<reference evidence="8 9" key="1">
    <citation type="journal article" date="2014" name="PLoS Genet.">
        <title>Phylogenetically driven sequencing of extremely halophilic archaea reveals strategies for static and dynamic osmo-response.</title>
        <authorList>
            <person name="Becker E.A."/>
            <person name="Seitzer P.M."/>
            <person name="Tritt A."/>
            <person name="Larsen D."/>
            <person name="Krusor M."/>
            <person name="Yao A.I."/>
            <person name="Wu D."/>
            <person name="Madern D."/>
            <person name="Eisen J.A."/>
            <person name="Darling A.E."/>
            <person name="Facciotti M.T."/>
        </authorList>
    </citation>
    <scope>NUCLEOTIDE SEQUENCE [LARGE SCALE GENOMIC DNA]</scope>
    <source>
        <strain evidence="8 9">JCM 13916</strain>
    </source>
</reference>
<dbReference type="Pfam" id="PF13480">
    <property type="entry name" value="Acetyltransf_6"/>
    <property type="match status" value="1"/>
</dbReference>
<keyword evidence="3" id="KW-0133">Cell shape</keyword>
<dbReference type="InterPro" id="IPR003447">
    <property type="entry name" value="FEMABX"/>
</dbReference>